<feature type="non-terminal residue" evidence="3">
    <location>
        <position position="1"/>
    </location>
</feature>
<keyword evidence="2" id="KW-0472">Membrane</keyword>
<name>A0AA36DFY7_9BILA</name>
<feature type="transmembrane region" description="Helical" evidence="2">
    <location>
        <begin position="12"/>
        <end position="34"/>
    </location>
</feature>
<dbReference type="Proteomes" id="UP001177023">
    <property type="component" value="Unassembled WGS sequence"/>
</dbReference>
<feature type="region of interest" description="Disordered" evidence="1">
    <location>
        <begin position="185"/>
        <end position="211"/>
    </location>
</feature>
<evidence type="ECO:0000313" key="3">
    <source>
        <dbReference type="EMBL" id="CAJ0585806.1"/>
    </source>
</evidence>
<feature type="transmembrane region" description="Helical" evidence="2">
    <location>
        <begin position="102"/>
        <end position="125"/>
    </location>
</feature>
<evidence type="ECO:0000256" key="2">
    <source>
        <dbReference type="SAM" id="Phobius"/>
    </source>
</evidence>
<comment type="caution">
    <text evidence="3">The sequence shown here is derived from an EMBL/GenBank/DDBJ whole genome shotgun (WGS) entry which is preliminary data.</text>
</comment>
<organism evidence="3 4">
    <name type="scientific">Mesorhabditis spiculigera</name>
    <dbReference type="NCBI Taxonomy" id="96644"/>
    <lineage>
        <taxon>Eukaryota</taxon>
        <taxon>Metazoa</taxon>
        <taxon>Ecdysozoa</taxon>
        <taxon>Nematoda</taxon>
        <taxon>Chromadorea</taxon>
        <taxon>Rhabditida</taxon>
        <taxon>Rhabditina</taxon>
        <taxon>Rhabditomorpha</taxon>
        <taxon>Rhabditoidea</taxon>
        <taxon>Rhabditidae</taxon>
        <taxon>Mesorhabditinae</taxon>
        <taxon>Mesorhabditis</taxon>
    </lineage>
</organism>
<dbReference type="AlphaFoldDB" id="A0AA36DFY7"/>
<evidence type="ECO:0000256" key="1">
    <source>
        <dbReference type="SAM" id="MobiDB-lite"/>
    </source>
</evidence>
<keyword evidence="2" id="KW-1133">Transmembrane helix</keyword>
<feature type="transmembrane region" description="Helical" evidence="2">
    <location>
        <begin position="66"/>
        <end position="90"/>
    </location>
</feature>
<proteinExistence type="predicted"/>
<reference evidence="3" key="1">
    <citation type="submission" date="2023-06" db="EMBL/GenBank/DDBJ databases">
        <authorList>
            <person name="Delattre M."/>
        </authorList>
    </citation>
    <scope>NUCLEOTIDE SEQUENCE</scope>
    <source>
        <strain evidence="3">AF72</strain>
    </source>
</reference>
<keyword evidence="4" id="KW-1185">Reference proteome</keyword>
<gene>
    <name evidence="3" type="ORF">MSPICULIGERA_LOCUS23816</name>
</gene>
<evidence type="ECO:0000313" key="4">
    <source>
        <dbReference type="Proteomes" id="UP001177023"/>
    </source>
</evidence>
<sequence>MFAADDWEHKFAVAWATLQVLLFITGVTGIMVLFELNQNYLLGLYGIAWSAYFLVLLSLKQKIRWLFIIYLIYSRLVSILFAAASCWLFVAADPNNRPDNVGATEVICLGVFALAVALLWTLATVKLRNMYQLMGRTTSRRGIRRLRRGRIMEEVIPDDAPPPIYTVAVADPELPPNYQHLFPDGYPLSEKPATPTAPPKPTELSVSENLI</sequence>
<accession>A0AA36DFY7</accession>
<protein>
    <submittedName>
        <fullName evidence="3">Uncharacterized protein</fullName>
    </submittedName>
</protein>
<dbReference type="EMBL" id="CATQJA010002706">
    <property type="protein sequence ID" value="CAJ0585806.1"/>
    <property type="molecule type" value="Genomic_DNA"/>
</dbReference>
<feature type="transmembrane region" description="Helical" evidence="2">
    <location>
        <begin position="40"/>
        <end position="59"/>
    </location>
</feature>
<keyword evidence="2" id="KW-0812">Transmembrane</keyword>